<dbReference type="RefSeq" id="WP_169258488.1">
    <property type="nucleotide sequence ID" value="NZ_WTVQ01000001.1"/>
</dbReference>
<evidence type="ECO:0000256" key="1">
    <source>
        <dbReference type="SAM" id="Phobius"/>
    </source>
</evidence>
<gene>
    <name evidence="2" type="ORF">GPA25_01105</name>
</gene>
<feature type="transmembrane region" description="Helical" evidence="1">
    <location>
        <begin position="107"/>
        <end position="133"/>
    </location>
</feature>
<protein>
    <recommendedName>
        <fullName evidence="4">Positive regulator of sigma(E), RseC/MucC</fullName>
    </recommendedName>
</protein>
<keyword evidence="1" id="KW-0472">Membrane</keyword>
<dbReference type="PANTHER" id="PTHR35867:SF1">
    <property type="entry name" value="PROTEIN RSEC"/>
    <property type="match status" value="1"/>
</dbReference>
<dbReference type="InterPro" id="IPR007359">
    <property type="entry name" value="SigmaE_reg_RseC_MucC"/>
</dbReference>
<keyword evidence="1" id="KW-0812">Transmembrane</keyword>
<dbReference type="Pfam" id="PF04246">
    <property type="entry name" value="RseC_MucC"/>
    <property type="match status" value="1"/>
</dbReference>
<keyword evidence="1" id="KW-1133">Transmembrane helix</keyword>
<feature type="transmembrane region" description="Helical" evidence="1">
    <location>
        <begin position="77"/>
        <end position="95"/>
    </location>
</feature>
<dbReference type="EMBL" id="WTVQ01000001">
    <property type="protein sequence ID" value="NMG73349.1"/>
    <property type="molecule type" value="Genomic_DNA"/>
</dbReference>
<name>A0ABX1Q848_9RHOO</name>
<dbReference type="PANTHER" id="PTHR35867">
    <property type="entry name" value="PROTEIN RSEC"/>
    <property type="match status" value="1"/>
</dbReference>
<reference evidence="2 3" key="1">
    <citation type="submission" date="2019-12" db="EMBL/GenBank/DDBJ databases">
        <title>Comparative genomics gives insights into the taxonomy of the Azoarcus-Aromatoleum group and reveals separate origins of nif in the plant-associated Azoarcus and non-plant-associated Aromatoleum sub-groups.</title>
        <authorList>
            <person name="Lafos M."/>
            <person name="Maluk M."/>
            <person name="Batista M."/>
            <person name="Junghare M."/>
            <person name="Carmona M."/>
            <person name="Faoro H."/>
            <person name="Cruz L.M."/>
            <person name="Battistoni F."/>
            <person name="De Souza E."/>
            <person name="Pedrosa F."/>
            <person name="Chen W.-M."/>
            <person name="Poole P.S."/>
            <person name="Dixon R.A."/>
            <person name="James E.K."/>
        </authorList>
    </citation>
    <scope>NUCLEOTIDE SEQUENCE [LARGE SCALE GENOMIC DNA]</scope>
    <source>
        <strain evidence="2 3">22Lin</strain>
    </source>
</reference>
<organism evidence="2 3">
    <name type="scientific">Aromatoleum diolicum</name>
    <dbReference type="NCBI Taxonomy" id="75796"/>
    <lineage>
        <taxon>Bacteria</taxon>
        <taxon>Pseudomonadati</taxon>
        <taxon>Pseudomonadota</taxon>
        <taxon>Betaproteobacteria</taxon>
        <taxon>Rhodocyclales</taxon>
        <taxon>Rhodocyclaceae</taxon>
        <taxon>Aromatoleum</taxon>
    </lineage>
</organism>
<accession>A0ABX1Q848</accession>
<comment type="caution">
    <text evidence="2">The sequence shown here is derived from an EMBL/GenBank/DDBJ whole genome shotgun (WGS) entry which is preliminary data.</text>
</comment>
<evidence type="ECO:0000313" key="3">
    <source>
        <dbReference type="Proteomes" id="UP000648984"/>
    </source>
</evidence>
<proteinExistence type="predicted"/>
<dbReference type="Proteomes" id="UP000648984">
    <property type="component" value="Unassembled WGS sequence"/>
</dbReference>
<evidence type="ECO:0008006" key="4">
    <source>
        <dbReference type="Google" id="ProtNLM"/>
    </source>
</evidence>
<sequence length="141" mass="14050">MSDSVTHAAIVRSIADGEALVAVPVQGCASCGHRKACGVGKLAGGGRTTLLRVAACDGLKAGDSVTLSAEQGAINRAALLGYLLPALLIAIGAVVGDRVGRSDVAAALGACLGLVFALILTRAIPFFFSAAAAPLSLQPRR</sequence>
<evidence type="ECO:0000313" key="2">
    <source>
        <dbReference type="EMBL" id="NMG73349.1"/>
    </source>
</evidence>
<keyword evidence="3" id="KW-1185">Reference proteome</keyword>